<dbReference type="CDD" id="cd05398">
    <property type="entry name" value="NT_ClassII-CCAase"/>
    <property type="match status" value="1"/>
</dbReference>
<dbReference type="Gene3D" id="1.10.3090.10">
    <property type="entry name" value="cca-adding enzyme, domain 2"/>
    <property type="match status" value="1"/>
</dbReference>
<keyword evidence="3" id="KW-0819">tRNA processing</keyword>
<dbReference type="InterPro" id="IPR006674">
    <property type="entry name" value="HD_domain"/>
</dbReference>
<dbReference type="PANTHER" id="PTHR46173:SF1">
    <property type="entry name" value="CCA TRNA NUCLEOTIDYLTRANSFERASE 1, MITOCHONDRIAL"/>
    <property type="match status" value="1"/>
</dbReference>
<evidence type="ECO:0000256" key="3">
    <source>
        <dbReference type="ARBA" id="ARBA00022694"/>
    </source>
</evidence>
<dbReference type="SUPFAM" id="SSF81301">
    <property type="entry name" value="Nucleotidyltransferase"/>
    <property type="match status" value="1"/>
</dbReference>
<organism evidence="12 13">
    <name type="scientific">Veillonella seminalis ACS-216-V-Col6b</name>
    <dbReference type="NCBI Taxonomy" id="883156"/>
    <lineage>
        <taxon>Bacteria</taxon>
        <taxon>Bacillati</taxon>
        <taxon>Bacillota</taxon>
        <taxon>Negativicutes</taxon>
        <taxon>Veillonellales</taxon>
        <taxon>Veillonellaceae</taxon>
        <taxon>Veillonella</taxon>
    </lineage>
</organism>
<keyword evidence="8" id="KW-0694">RNA-binding</keyword>
<name>K9D304_9FIRM</name>
<dbReference type="InterPro" id="IPR032828">
    <property type="entry name" value="PolyA_RNA-bd"/>
</dbReference>
<accession>K9D304</accession>
<dbReference type="InterPro" id="IPR043519">
    <property type="entry name" value="NT_sf"/>
</dbReference>
<comment type="similarity">
    <text evidence="8">Belongs to the tRNA nucleotidyltransferase/poly(A) polymerase family.</text>
</comment>
<dbReference type="Pfam" id="PF12627">
    <property type="entry name" value="PolyA_pol_RNAbd"/>
    <property type="match status" value="1"/>
</dbReference>
<evidence type="ECO:0000259" key="11">
    <source>
        <dbReference type="Pfam" id="PF12627"/>
    </source>
</evidence>
<dbReference type="EMBL" id="AHAF01000003">
    <property type="protein sequence ID" value="EKU78914.1"/>
    <property type="molecule type" value="Genomic_DNA"/>
</dbReference>
<keyword evidence="6" id="KW-0547">Nucleotide-binding</keyword>
<keyword evidence="5" id="KW-0479">Metal-binding</keyword>
<dbReference type="SUPFAM" id="SSF81891">
    <property type="entry name" value="Poly A polymerase C-terminal region-like"/>
    <property type="match status" value="1"/>
</dbReference>
<dbReference type="CDD" id="cd00077">
    <property type="entry name" value="HDc"/>
    <property type="match status" value="1"/>
</dbReference>
<evidence type="ECO:0000256" key="2">
    <source>
        <dbReference type="ARBA" id="ARBA00022679"/>
    </source>
</evidence>
<dbReference type="Proteomes" id="UP000009891">
    <property type="component" value="Unassembled WGS sequence"/>
</dbReference>
<dbReference type="eggNOG" id="COG0617">
    <property type="taxonomic scope" value="Bacteria"/>
</dbReference>
<evidence type="ECO:0000256" key="4">
    <source>
        <dbReference type="ARBA" id="ARBA00022695"/>
    </source>
</evidence>
<evidence type="ECO:0000256" key="7">
    <source>
        <dbReference type="ARBA" id="ARBA00022842"/>
    </source>
</evidence>
<keyword evidence="7" id="KW-0460">Magnesium</keyword>
<dbReference type="InterPro" id="IPR003607">
    <property type="entry name" value="HD/PDEase_dom"/>
</dbReference>
<dbReference type="InterPro" id="IPR002646">
    <property type="entry name" value="PolA_pol_head_dom"/>
</dbReference>
<keyword evidence="4" id="KW-0548">Nucleotidyltransferase</keyword>
<evidence type="ECO:0008006" key="14">
    <source>
        <dbReference type="Google" id="ProtNLM"/>
    </source>
</evidence>
<evidence type="ECO:0000259" key="9">
    <source>
        <dbReference type="Pfam" id="PF01743"/>
    </source>
</evidence>
<dbReference type="GO" id="GO:0000049">
    <property type="term" value="F:tRNA binding"/>
    <property type="evidence" value="ECO:0007669"/>
    <property type="project" value="TreeGrafter"/>
</dbReference>
<dbReference type="Pfam" id="PF01743">
    <property type="entry name" value="PolyA_pol"/>
    <property type="match status" value="1"/>
</dbReference>
<dbReference type="HOGENOM" id="CLU_015961_3_1_9"/>
<comment type="caution">
    <text evidence="12">The sequence shown here is derived from an EMBL/GenBank/DDBJ whole genome shotgun (WGS) entry which is preliminary data.</text>
</comment>
<keyword evidence="13" id="KW-1185">Reference proteome</keyword>
<dbReference type="GO" id="GO:0008033">
    <property type="term" value="P:tRNA processing"/>
    <property type="evidence" value="ECO:0007669"/>
    <property type="project" value="UniProtKB-KW"/>
</dbReference>
<dbReference type="InterPro" id="IPR006675">
    <property type="entry name" value="HDIG_dom"/>
</dbReference>
<dbReference type="InterPro" id="IPR050264">
    <property type="entry name" value="Bact_CCA-adding_enz_type3_sf"/>
</dbReference>
<evidence type="ECO:0000256" key="1">
    <source>
        <dbReference type="ARBA" id="ARBA00001946"/>
    </source>
</evidence>
<evidence type="ECO:0000259" key="10">
    <source>
        <dbReference type="Pfam" id="PF01966"/>
    </source>
</evidence>
<proteinExistence type="inferred from homology"/>
<dbReference type="GO" id="GO:0000166">
    <property type="term" value="F:nucleotide binding"/>
    <property type="evidence" value="ECO:0007669"/>
    <property type="project" value="UniProtKB-KW"/>
</dbReference>
<evidence type="ECO:0000313" key="12">
    <source>
        <dbReference type="EMBL" id="EKU78914.1"/>
    </source>
</evidence>
<dbReference type="NCBIfam" id="TIGR00277">
    <property type="entry name" value="HDIG"/>
    <property type="match status" value="1"/>
</dbReference>
<dbReference type="AlphaFoldDB" id="K9D304"/>
<evidence type="ECO:0000313" key="13">
    <source>
        <dbReference type="Proteomes" id="UP000009891"/>
    </source>
</evidence>
<evidence type="ECO:0000256" key="5">
    <source>
        <dbReference type="ARBA" id="ARBA00022723"/>
    </source>
</evidence>
<gene>
    <name evidence="12" type="ORF">HMPREF9282_00711</name>
</gene>
<feature type="domain" description="Poly A polymerase head" evidence="9">
    <location>
        <begin position="35"/>
        <end position="160"/>
    </location>
</feature>
<evidence type="ECO:0000256" key="6">
    <source>
        <dbReference type="ARBA" id="ARBA00022741"/>
    </source>
</evidence>
<reference evidence="12 13" key="1">
    <citation type="submission" date="2012-09" db="EMBL/GenBank/DDBJ databases">
        <title>The Genome Sequence of Veillonella ratti ACS-216-V-COL6B.</title>
        <authorList>
            <consortium name="The Broad Institute Genome Sequencing Platform"/>
            <person name="Earl A."/>
            <person name="Ward D."/>
            <person name="Feldgarden M."/>
            <person name="Gevers D."/>
            <person name="Saerens B."/>
            <person name="Vaneechoutte M."/>
            <person name="Walker B."/>
            <person name="Young S.K."/>
            <person name="Zeng Q."/>
            <person name="Gargeya S."/>
            <person name="Fitzgerald M."/>
            <person name="Haas B."/>
            <person name="Abouelleil A."/>
            <person name="Alvarado L."/>
            <person name="Arachchi H.M."/>
            <person name="Berlin A."/>
            <person name="Chapman S.B."/>
            <person name="Goldberg J."/>
            <person name="Griggs A."/>
            <person name="Gujja S."/>
            <person name="Hansen M."/>
            <person name="Howarth C."/>
            <person name="Imamovic A."/>
            <person name="Larimer J."/>
            <person name="McCowen C."/>
            <person name="Montmayeur A."/>
            <person name="Murphy C."/>
            <person name="Neiman D."/>
            <person name="Pearson M."/>
            <person name="Priest M."/>
            <person name="Roberts A."/>
            <person name="Saif S."/>
            <person name="Shea T."/>
            <person name="Sisk P."/>
            <person name="Sykes S."/>
            <person name="Wortman J."/>
            <person name="Nusbaum C."/>
            <person name="Birren B."/>
        </authorList>
    </citation>
    <scope>NUCLEOTIDE SEQUENCE [LARGE SCALE GENOMIC DNA]</scope>
    <source>
        <strain evidence="12 13">ACS-216-V-Col6b</strain>
    </source>
</reference>
<dbReference type="Pfam" id="PF01966">
    <property type="entry name" value="HD"/>
    <property type="match status" value="1"/>
</dbReference>
<dbReference type="Gene3D" id="3.30.460.10">
    <property type="entry name" value="Beta Polymerase, domain 2"/>
    <property type="match status" value="1"/>
</dbReference>
<feature type="domain" description="tRNA nucleotidyltransferase/poly(A) polymerase RNA and SrmB- binding" evidence="11">
    <location>
        <begin position="192"/>
        <end position="240"/>
    </location>
</feature>
<sequence length="490" mass="54572">MSWFTSKKIVMQPSGELWQGAVRILHALADAGFEAYVIGGAVRDLVLKQLPHDYDIVTKARPDDIMAVMAKAGFATTGVVGKSFGVVVVTVPEGSYEVATYRRERYGADSHRPEEVVYADTLEEDVTRRDFTVNGMAMTVDGEVIDLVAGLKDIKNKTLRTIGEAEERFQEDALRLFRACRFVGKLGFLPHRSLLDGMASNFKRVEGLSLERVRQELDGLLITPHVAKGLDVLVQSGLADCHCRVFVKGEYQPVAILPELHHLVGLPQQPEFHAYDGWVHTLAVVQAIKPDLTLRWAALLHDVAKGMDGIRGSNKGRITDRGHDKMGAEMAETILTRLQYPKKMVDRVTWLVSSHMRFHYFVNNQEADPWKWMRKEAQSGHFRKSSELKEAVLQMAEVCAADVIGCGRPNSSTDGTYAMGDCLAAITESMPIHTRDLAYGPELPALLGDQTGDMLQKLLVQVRSGQVANEREALMESVRRKLARKAHKEL</sequence>
<keyword evidence="2 8" id="KW-0808">Transferase</keyword>
<comment type="cofactor">
    <cofactor evidence="1">
        <name>Mg(2+)</name>
        <dbReference type="ChEBI" id="CHEBI:18420"/>
    </cofactor>
</comment>
<dbReference type="PANTHER" id="PTHR46173">
    <property type="entry name" value="CCA TRNA NUCLEOTIDYLTRANSFERASE 1, MITOCHONDRIAL"/>
    <property type="match status" value="1"/>
</dbReference>
<feature type="domain" description="HD" evidence="10">
    <location>
        <begin position="283"/>
        <end position="359"/>
    </location>
</feature>
<dbReference type="STRING" id="883156.HMPREF9282_00711"/>
<protein>
    <recommendedName>
        <fullName evidence="14">HD/PDEase domain-containing protein</fullName>
    </recommendedName>
</protein>
<dbReference type="GO" id="GO:0046872">
    <property type="term" value="F:metal ion binding"/>
    <property type="evidence" value="ECO:0007669"/>
    <property type="project" value="UniProtKB-KW"/>
</dbReference>
<dbReference type="PATRIC" id="fig|883156.3.peg.696"/>
<evidence type="ECO:0000256" key="8">
    <source>
        <dbReference type="RuleBase" id="RU003953"/>
    </source>
</evidence>
<dbReference type="GO" id="GO:0016779">
    <property type="term" value="F:nucleotidyltransferase activity"/>
    <property type="evidence" value="ECO:0007669"/>
    <property type="project" value="UniProtKB-KW"/>
</dbReference>